<keyword evidence="2" id="KW-1003">Cell membrane</keyword>
<gene>
    <name evidence="7" type="ORF">ACFOZ0_14545</name>
</gene>
<feature type="transmembrane region" description="Helical" evidence="6">
    <location>
        <begin position="117"/>
        <end position="134"/>
    </location>
</feature>
<dbReference type="Pfam" id="PF07690">
    <property type="entry name" value="MFS_1"/>
    <property type="match status" value="1"/>
</dbReference>
<dbReference type="InterPro" id="IPR036259">
    <property type="entry name" value="MFS_trans_sf"/>
</dbReference>
<keyword evidence="3 6" id="KW-0812">Transmembrane</keyword>
<protein>
    <submittedName>
        <fullName evidence="7">MFS transporter</fullName>
    </submittedName>
</protein>
<keyword evidence="4 6" id="KW-1133">Transmembrane helix</keyword>
<evidence type="ECO:0000256" key="4">
    <source>
        <dbReference type="ARBA" id="ARBA00022989"/>
    </source>
</evidence>
<dbReference type="EMBL" id="JBHRWR010000009">
    <property type="protein sequence ID" value="MFC3574469.1"/>
    <property type="molecule type" value="Genomic_DNA"/>
</dbReference>
<evidence type="ECO:0000313" key="7">
    <source>
        <dbReference type="EMBL" id="MFC3574469.1"/>
    </source>
</evidence>
<dbReference type="PANTHER" id="PTHR23513:SF11">
    <property type="entry name" value="STAPHYLOFERRIN A TRANSPORTER"/>
    <property type="match status" value="1"/>
</dbReference>
<dbReference type="SUPFAM" id="SSF103473">
    <property type="entry name" value="MFS general substrate transporter"/>
    <property type="match status" value="1"/>
</dbReference>
<feature type="transmembrane region" description="Helical" evidence="6">
    <location>
        <begin position="228"/>
        <end position="245"/>
    </location>
</feature>
<accession>A0ABV7SC11</accession>
<keyword evidence="8" id="KW-1185">Reference proteome</keyword>
<organism evidence="7 8">
    <name type="scientific">Streptomyces yaanensis</name>
    <dbReference type="NCBI Taxonomy" id="1142239"/>
    <lineage>
        <taxon>Bacteria</taxon>
        <taxon>Bacillati</taxon>
        <taxon>Actinomycetota</taxon>
        <taxon>Actinomycetes</taxon>
        <taxon>Kitasatosporales</taxon>
        <taxon>Streptomycetaceae</taxon>
        <taxon>Streptomyces</taxon>
    </lineage>
</organism>
<comment type="subcellular location">
    <subcellularLocation>
        <location evidence="1">Cell membrane</location>
        <topology evidence="1">Multi-pass membrane protein</topology>
    </subcellularLocation>
</comment>
<dbReference type="Gene3D" id="1.20.1250.20">
    <property type="entry name" value="MFS general substrate transporter like domains"/>
    <property type="match status" value="1"/>
</dbReference>
<name>A0ABV7SC11_9ACTN</name>
<dbReference type="PANTHER" id="PTHR23513">
    <property type="entry name" value="INTEGRAL MEMBRANE EFFLUX PROTEIN-RELATED"/>
    <property type="match status" value="1"/>
</dbReference>
<keyword evidence="5 6" id="KW-0472">Membrane</keyword>
<feature type="transmembrane region" description="Helical" evidence="6">
    <location>
        <begin position="34"/>
        <end position="54"/>
    </location>
</feature>
<dbReference type="CDD" id="cd06173">
    <property type="entry name" value="MFS_MefA_like"/>
    <property type="match status" value="1"/>
</dbReference>
<dbReference type="InterPro" id="IPR011701">
    <property type="entry name" value="MFS"/>
</dbReference>
<feature type="transmembrane region" description="Helical" evidence="6">
    <location>
        <begin position="385"/>
        <end position="406"/>
    </location>
</feature>
<reference evidence="8" key="1">
    <citation type="journal article" date="2019" name="Int. J. Syst. Evol. Microbiol.">
        <title>The Global Catalogue of Microorganisms (GCM) 10K type strain sequencing project: providing services to taxonomists for standard genome sequencing and annotation.</title>
        <authorList>
            <consortium name="The Broad Institute Genomics Platform"/>
            <consortium name="The Broad Institute Genome Sequencing Center for Infectious Disease"/>
            <person name="Wu L."/>
            <person name="Ma J."/>
        </authorList>
    </citation>
    <scope>NUCLEOTIDE SEQUENCE [LARGE SCALE GENOMIC DNA]</scope>
    <source>
        <strain evidence="8">CGMCC 4.7035</strain>
    </source>
</reference>
<evidence type="ECO:0000256" key="5">
    <source>
        <dbReference type="ARBA" id="ARBA00023136"/>
    </source>
</evidence>
<feature type="transmembrane region" description="Helical" evidence="6">
    <location>
        <begin position="60"/>
        <end position="83"/>
    </location>
</feature>
<feature type="transmembrane region" description="Helical" evidence="6">
    <location>
        <begin position="354"/>
        <end position="373"/>
    </location>
</feature>
<evidence type="ECO:0000256" key="3">
    <source>
        <dbReference type="ARBA" id="ARBA00022692"/>
    </source>
</evidence>
<feature type="transmembrane region" description="Helical" evidence="6">
    <location>
        <begin position="291"/>
        <end position="309"/>
    </location>
</feature>
<evidence type="ECO:0000256" key="1">
    <source>
        <dbReference type="ARBA" id="ARBA00004651"/>
    </source>
</evidence>
<dbReference type="RefSeq" id="WP_310769703.1">
    <property type="nucleotide sequence ID" value="NZ_JBHRWR010000009.1"/>
</dbReference>
<feature type="transmembrane region" description="Helical" evidence="6">
    <location>
        <begin position="183"/>
        <end position="207"/>
    </location>
</feature>
<evidence type="ECO:0000256" key="2">
    <source>
        <dbReference type="ARBA" id="ARBA00022475"/>
    </source>
</evidence>
<dbReference type="Proteomes" id="UP001595701">
    <property type="component" value="Unassembled WGS sequence"/>
</dbReference>
<feature type="transmembrane region" description="Helical" evidence="6">
    <location>
        <begin position="265"/>
        <end position="284"/>
    </location>
</feature>
<proteinExistence type="predicted"/>
<evidence type="ECO:0000256" key="6">
    <source>
        <dbReference type="SAM" id="Phobius"/>
    </source>
</evidence>
<sequence length="425" mass="43839">MTETTKAAGRADPPAADGQPLWTRNFTLYFTARIASLLGDAMLPVALSVAMLALGYGVSAVGYALGAWMGAFALFVVFGGVLADRIHPRPLMIGADAVRCGLIGATALAFATGRPELWFLIGVTALGGLATAMFQPGVNGLVPQVATDAHKANGVLRVAQGISTMAGPALAGLLAAFSPAWAFAVTAVTFGASGLCLLALRLGAYTVDRSASTLKNLREGWQEFRSRSWLWAVILIWWVLGVFVWGPVTPLGAASVTGEHGSAAFGYAEGAFGAGCVLGGLVAIRIRPARPLLGGAVAMFLFPLMPLAAGLAEDLALWLVLLGYAVSGIGWAFWGVQWSTTVQTQIPEDKLNRISAYEIAGSILAVPLGQVIAGPAGSAVGVHQLLLLAALMSAGCAAALIATAPIRRLRRTVRTPGSVQPVSPA</sequence>
<feature type="transmembrane region" description="Helical" evidence="6">
    <location>
        <begin position="315"/>
        <end position="334"/>
    </location>
</feature>
<evidence type="ECO:0000313" key="8">
    <source>
        <dbReference type="Proteomes" id="UP001595701"/>
    </source>
</evidence>
<comment type="caution">
    <text evidence="7">The sequence shown here is derived from an EMBL/GenBank/DDBJ whole genome shotgun (WGS) entry which is preliminary data.</text>
</comment>